<dbReference type="EMBL" id="MSFK01000001">
    <property type="protein sequence ID" value="PWY96258.1"/>
    <property type="molecule type" value="Genomic_DNA"/>
</dbReference>
<dbReference type="Pfam" id="PF12906">
    <property type="entry name" value="RINGv"/>
    <property type="match status" value="1"/>
</dbReference>
<evidence type="ECO:0000256" key="3">
    <source>
        <dbReference type="ARBA" id="ARBA00022833"/>
    </source>
</evidence>
<dbReference type="Proteomes" id="UP000246702">
    <property type="component" value="Unassembled WGS sequence"/>
</dbReference>
<protein>
    <submittedName>
        <fullName evidence="7">RING finger domain protein</fullName>
    </submittedName>
</protein>
<feature type="region of interest" description="Disordered" evidence="4">
    <location>
        <begin position="1"/>
        <end position="55"/>
    </location>
</feature>
<feature type="compositionally biased region" description="Basic and acidic residues" evidence="4">
    <location>
        <begin position="26"/>
        <end position="54"/>
    </location>
</feature>
<keyword evidence="5" id="KW-0472">Membrane</keyword>
<feature type="compositionally biased region" description="Low complexity" evidence="4">
    <location>
        <begin position="13"/>
        <end position="22"/>
    </location>
</feature>
<feature type="transmembrane region" description="Helical" evidence="5">
    <location>
        <begin position="262"/>
        <end position="282"/>
    </location>
</feature>
<dbReference type="RefSeq" id="XP_025473019.1">
    <property type="nucleotide sequence ID" value="XM_025614829.1"/>
</dbReference>
<dbReference type="CDD" id="cd16495">
    <property type="entry name" value="RING_CH-C4HC3_MARCH"/>
    <property type="match status" value="1"/>
</dbReference>
<dbReference type="InterPro" id="IPR013083">
    <property type="entry name" value="Znf_RING/FYVE/PHD"/>
</dbReference>
<evidence type="ECO:0000256" key="4">
    <source>
        <dbReference type="SAM" id="MobiDB-lite"/>
    </source>
</evidence>
<keyword evidence="5" id="KW-0812">Transmembrane</keyword>
<name>A0A317XGA0_9EURO</name>
<feature type="compositionally biased region" description="Acidic residues" evidence="4">
    <location>
        <begin position="302"/>
        <end position="318"/>
    </location>
</feature>
<dbReference type="GeneID" id="37116972"/>
<keyword evidence="2" id="KW-0863">Zinc-finger</keyword>
<evidence type="ECO:0000256" key="1">
    <source>
        <dbReference type="ARBA" id="ARBA00022723"/>
    </source>
</evidence>
<feature type="domain" description="RING-CH-type" evidence="6">
    <location>
        <begin position="50"/>
        <end position="144"/>
    </location>
</feature>
<evidence type="ECO:0000259" key="6">
    <source>
        <dbReference type="PROSITE" id="PS51292"/>
    </source>
</evidence>
<dbReference type="PROSITE" id="PS51292">
    <property type="entry name" value="ZF_RING_CH"/>
    <property type="match status" value="1"/>
</dbReference>
<reference evidence="7 8" key="1">
    <citation type="submission" date="2016-12" db="EMBL/GenBank/DDBJ databases">
        <title>The genomes of Aspergillus section Nigri reveals drivers in fungal speciation.</title>
        <authorList>
            <consortium name="DOE Joint Genome Institute"/>
            <person name="Vesth T.C."/>
            <person name="Nybo J."/>
            <person name="Theobald S."/>
            <person name="Brandl J."/>
            <person name="Frisvad J.C."/>
            <person name="Nielsen K.F."/>
            <person name="Lyhne E.K."/>
            <person name="Kogle M.E."/>
            <person name="Kuo A."/>
            <person name="Riley R."/>
            <person name="Clum A."/>
            <person name="Nolan M."/>
            <person name="Lipzen A."/>
            <person name="Salamov A."/>
            <person name="Henrissat B."/>
            <person name="Wiebenga A."/>
            <person name="De Vries R.P."/>
            <person name="Grigoriev I.V."/>
            <person name="Mortensen U.H."/>
            <person name="Andersen M.R."/>
            <person name="Baker S.E."/>
        </authorList>
    </citation>
    <scope>NUCLEOTIDE SEQUENCE [LARGE SCALE GENOMIC DNA]</scope>
    <source>
        <strain evidence="7 8">CBS 115572</strain>
    </source>
</reference>
<dbReference type="PANTHER" id="PTHR46347:SF1">
    <property type="entry name" value="RING_FYVE_PHD ZINC FINGER SUPERFAMILY PROTEIN"/>
    <property type="match status" value="1"/>
</dbReference>
<accession>A0A317XGA0</accession>
<dbReference type="SUPFAM" id="SSF57850">
    <property type="entry name" value="RING/U-box"/>
    <property type="match status" value="1"/>
</dbReference>
<feature type="transmembrane region" description="Helical" evidence="5">
    <location>
        <begin position="163"/>
        <end position="185"/>
    </location>
</feature>
<dbReference type="OrthoDB" id="264354at2759"/>
<keyword evidence="1" id="KW-0479">Metal-binding</keyword>
<keyword evidence="5" id="KW-1133">Transmembrane helix</keyword>
<evidence type="ECO:0000256" key="5">
    <source>
        <dbReference type="SAM" id="Phobius"/>
    </source>
</evidence>
<evidence type="ECO:0000313" key="7">
    <source>
        <dbReference type="EMBL" id="PWY96258.1"/>
    </source>
</evidence>
<comment type="caution">
    <text evidence="7">The sequence shown here is derived from an EMBL/GenBank/DDBJ whole genome shotgun (WGS) entry which is preliminary data.</text>
</comment>
<keyword evidence="3" id="KW-0862">Zinc</keyword>
<keyword evidence="8" id="KW-1185">Reference proteome</keyword>
<dbReference type="STRING" id="1450535.A0A317XGA0"/>
<evidence type="ECO:0000313" key="8">
    <source>
        <dbReference type="Proteomes" id="UP000246702"/>
    </source>
</evidence>
<dbReference type="PANTHER" id="PTHR46347">
    <property type="entry name" value="RING/FYVE/PHD ZINC FINGER SUPERFAMILY PROTEIN"/>
    <property type="match status" value="1"/>
</dbReference>
<dbReference type="GO" id="GO:0008270">
    <property type="term" value="F:zinc ion binding"/>
    <property type="evidence" value="ECO:0007669"/>
    <property type="project" value="UniProtKB-KW"/>
</dbReference>
<feature type="region of interest" description="Disordered" evidence="4">
    <location>
        <begin position="299"/>
        <end position="318"/>
    </location>
</feature>
<dbReference type="SMART" id="SM00744">
    <property type="entry name" value="RINGv"/>
    <property type="match status" value="1"/>
</dbReference>
<dbReference type="AlphaFoldDB" id="A0A317XGA0"/>
<proteinExistence type="predicted"/>
<organism evidence="7 8">
    <name type="scientific">Aspergillus sclerotioniger CBS 115572</name>
    <dbReference type="NCBI Taxonomy" id="1450535"/>
    <lineage>
        <taxon>Eukaryota</taxon>
        <taxon>Fungi</taxon>
        <taxon>Dikarya</taxon>
        <taxon>Ascomycota</taxon>
        <taxon>Pezizomycotina</taxon>
        <taxon>Eurotiomycetes</taxon>
        <taxon>Eurotiomycetidae</taxon>
        <taxon>Eurotiales</taxon>
        <taxon>Aspergillaceae</taxon>
        <taxon>Aspergillus</taxon>
        <taxon>Aspergillus subgen. Circumdati</taxon>
    </lineage>
</organism>
<dbReference type="InterPro" id="IPR011016">
    <property type="entry name" value="Znf_RING-CH"/>
</dbReference>
<dbReference type="Gene3D" id="3.30.40.10">
    <property type="entry name" value="Zinc/RING finger domain, C3HC4 (zinc finger)"/>
    <property type="match status" value="1"/>
</dbReference>
<evidence type="ECO:0000256" key="2">
    <source>
        <dbReference type="ARBA" id="ARBA00022771"/>
    </source>
</evidence>
<gene>
    <name evidence="7" type="ORF">BO94DRAFT_570600</name>
</gene>
<sequence>MDLHQKPRWEWPSSSATSVSASNPDSDVRQRSEDTRQPVDMHRSPRESSGEHYPPRTCRICLETVYPTFPPPSEHLPGFLQSKQRVIYKSSDPESGRLLRPCKCKGSSRYVHEGCLQLWRHADPGYGKRNYWHCPTCGFHYRLERLQWAHWISSPLTQLGLTLFVLMLTIFLLGFVADPIINLYVDPMDPIIRSDLWDTRPVTSTLPEEKQTSWTEHFVKGLASLGFLSFIKAIFALSSWHGLTLRGTGMLGGGRNTGRNRVAWLVIIIGVGSFLWAVYKAVRTWSCRALEKAGERVMDVPLPDDENEDDVASSSQDD</sequence>
<feature type="transmembrane region" description="Helical" evidence="5">
    <location>
        <begin position="222"/>
        <end position="242"/>
    </location>
</feature>